<sequence length="53" mass="6010">MLLEWKSELKSVMSLLGAKTVPELTQKSLLIQGELHQFAALRHVNIDHLANRT</sequence>
<proteinExistence type="predicted"/>
<dbReference type="STRING" id="1265820.PCORN_07145"/>
<keyword evidence="1" id="KW-0413">Isomerase</keyword>
<gene>
    <name evidence="1" type="ORF">PCORN_07145</name>
</gene>
<accession>W7C558</accession>
<keyword evidence="2" id="KW-1185">Reference proteome</keyword>
<comment type="caution">
    <text evidence="1">The sequence shown here is derived from an EMBL/GenBank/DDBJ whole genome shotgun (WGS) entry which is preliminary data.</text>
</comment>
<protein>
    <submittedName>
        <fullName evidence="1">Isopentenyl pyrophosphate isomerase</fullName>
    </submittedName>
</protein>
<reference evidence="1 2" key="1">
    <citation type="journal article" date="2014" name="Int. J. Syst. Evol. Microbiol.">
        <title>Listeria floridensis sp. nov., Listeria aquatica sp. nov., Listeria cornellensis sp. nov., Listeria riparia sp. nov. and Listeria grandensis sp. nov., from agricultural and natural environments.</title>
        <authorList>
            <person name="den Bakker H.C."/>
            <person name="Warchocki S."/>
            <person name="Wright E.M."/>
            <person name="Allred A.F."/>
            <person name="Ahlstrom C."/>
            <person name="Manuel C.S."/>
            <person name="Stasiewicz M.J."/>
            <person name="Burrell A."/>
            <person name="Roof S."/>
            <person name="Strawn L."/>
            <person name="Fortes E.D."/>
            <person name="Nightingale K.K."/>
            <person name="Kephart D."/>
            <person name="Wiedmann M."/>
        </authorList>
    </citation>
    <scope>NUCLEOTIDE SEQUENCE [LARGE SCALE GENOMIC DNA]</scope>
    <source>
        <strain evidence="2">FSL F6-969</strain>
    </source>
</reference>
<organism evidence="1 2">
    <name type="scientific">Listeria cornellensis FSL F6-0969</name>
    <dbReference type="NCBI Taxonomy" id="1265820"/>
    <lineage>
        <taxon>Bacteria</taxon>
        <taxon>Bacillati</taxon>
        <taxon>Bacillota</taxon>
        <taxon>Bacilli</taxon>
        <taxon>Bacillales</taxon>
        <taxon>Listeriaceae</taxon>
        <taxon>Listeria</taxon>
    </lineage>
</organism>
<name>W7C558_9LIST</name>
<dbReference type="InterPro" id="IPR013785">
    <property type="entry name" value="Aldolase_TIM"/>
</dbReference>
<dbReference type="GO" id="GO:0016853">
    <property type="term" value="F:isomerase activity"/>
    <property type="evidence" value="ECO:0007669"/>
    <property type="project" value="UniProtKB-KW"/>
</dbReference>
<dbReference type="AlphaFoldDB" id="W7C558"/>
<evidence type="ECO:0000313" key="2">
    <source>
        <dbReference type="Proteomes" id="UP000019254"/>
    </source>
</evidence>
<evidence type="ECO:0000313" key="1">
    <source>
        <dbReference type="EMBL" id="EUJ30786.1"/>
    </source>
</evidence>
<dbReference type="Gene3D" id="3.20.20.70">
    <property type="entry name" value="Aldolase class I"/>
    <property type="match status" value="1"/>
</dbReference>
<dbReference type="EMBL" id="AODE01000014">
    <property type="protein sequence ID" value="EUJ30786.1"/>
    <property type="molecule type" value="Genomic_DNA"/>
</dbReference>
<dbReference type="Proteomes" id="UP000019254">
    <property type="component" value="Unassembled WGS sequence"/>
</dbReference>
<dbReference type="PATRIC" id="fig|1265820.5.peg.1403"/>